<reference evidence="1" key="1">
    <citation type="submission" date="2007-03" db="EMBL/GenBank/DDBJ databases">
        <title>Isolation and characterization of alkane hydroxylases from Pacific deep-sea sediment.</title>
        <authorList>
            <person name="Xu M."/>
        </authorList>
    </citation>
    <scope>NUCLEOTIDE SEQUENCE</scope>
</reference>
<dbReference type="EMBL" id="AM501427">
    <property type="protein sequence ID" value="CAM58128.1"/>
    <property type="molecule type" value="Genomic_DNA"/>
</dbReference>
<sequence length="235" mass="27250">MRNFRVNWQQAATEFVVIVLGVLAALAVDEWRNEREDRTTESEYLARIRADIQSDIDNFKRLERTFQIKVSTITDLKDHPAPNLFSRDQTKLIDGLIRSVYVALPDSRSTTFDELTSTGRLALIENVEHRDALSQYYSGFEHISAILFEPVGDYKRILYETFQPELLMRSRSMSDLGEITDFRSNLESFLAHPEFLPAANAEIVYGDSLLYYLEQYRNQAEQILDLLNAQQLKDQ</sequence>
<accession>A5CFX0</accession>
<organism evidence="1">
    <name type="scientific">uncultured marine microorganism</name>
    <dbReference type="NCBI Taxonomy" id="415540"/>
    <lineage>
        <taxon>unclassified sequences</taxon>
        <taxon>environmental samples</taxon>
    </lineage>
</organism>
<proteinExistence type="predicted"/>
<name>A5CFX0_9ZZZZ</name>
<dbReference type="Pfam" id="PF19578">
    <property type="entry name" value="DUF6090"/>
    <property type="match status" value="1"/>
</dbReference>
<protein>
    <submittedName>
        <fullName evidence="1">Uncharacterized protein</fullName>
    </submittedName>
</protein>
<evidence type="ECO:0000313" key="1">
    <source>
        <dbReference type="EMBL" id="CAM58128.1"/>
    </source>
</evidence>
<dbReference type="InterPro" id="IPR045749">
    <property type="entry name" value="DUF6090"/>
</dbReference>
<dbReference type="AlphaFoldDB" id="A5CFX0"/>